<keyword evidence="5" id="KW-1185">Reference proteome</keyword>
<dbReference type="PANTHER" id="PTHR12029:SF11">
    <property type="entry name" value="METHYLTRANSFERASE TARBP1-RELATED"/>
    <property type="match status" value="1"/>
</dbReference>
<keyword evidence="2" id="KW-0808">Transferase</keyword>
<sequence length="1532" mass="181042">MNSEIPSKKPKLIKDLSLNDEFYNQRFIEIIKNQSPEIIFDEKINFNEVIEKQNFQLFPGIFESYFENFVISIKNDQRINDEFITSFFLKCYQSNNGAKKLKMEALRALKNLTKTFCSSSTQKWSEYCKLMETLFEDQQHLLEHIIDGFFYFINNWRNPKLEDENMIFPIDYNCIIVLLSTAINKSNGWFKHAVICSIFTELDNIDIWENIEFYTNIVKPVFEDHNLIWRCGNEEEYRDFIVKAKNNFHNTLVKLSNEGNLSLVKEIIETMMRMFTKPSPYSFYNFSQLFDINIDNFDIKICTKTIEGLLKVGNNLSVGPLKKHAFYIFYKLFAKQMLKNESYLMKYISFIVNYSVTMFTENEIYTLLIEPYLTESYSETSLTNEYNNIISTIDIKKRLHVYKILVYLYKIFNFNTETLIIPEEFIPPKNDPFSLDICIRGMHYDKETTGKELINHYRYESSIDKKHNINFWNLLPNIVDELIKNALGRRHSSDFVYCNIGLINFLEDILKDDKDKNYYFKFMDKPIEEYYKLISEEFFKFYSTFKHVIFTNSRLGSILTKKIKETPRLVTGIEDLSKYMKRETKIEKKKMDNKFTLKDNLYSELLDMYLYPYPTKNDFIAMRIISEYSIKELEKYNLICNKKYDTVMYLHLTPLSTRAEMLALFNTFEKEKLSKLYGAIREEFKSFETNNTSFPFSDNHYRFSRLLQLIIVIVNLFSIEERKTLLPDIYNIFYSKVHQSSVRIYGEIIVSRMFFNNPQLLNIKEYAQIMANGYQIRPGSVVCFINILHIFVKGYFNNNKIDIEEEFFKNIIKAISPWITNNNFAVKNSAIHTLKYIKSVISQYPQYENSYVNSFLSLFIDGNLLNNGNGTKILQQMEEDFYYGEFNIAKHDSLYTYFVVFPENLGFNEEESHRNLVKFWDDIFLNYISIPLKNDDMKLINRFSILNGFSYPTYKIKINKLTSFVVDNEIEAPSQRKIAVPKLLPEKINTSQSIYVIASLVDKPENLGGICRTCESFRIDKLLIDSISVVKTKNFTALSMNADEWQDIEELKKDDILSYIKKQKKDGFKIIALEQTTKSTMISDFKFNPKTIIILGDEKLGVPVDILKICDNVIEIKQYVTCGLKFAMLFNRNFKNFNISYVSNNCELISEDEFTSEENSPLTTECETYGNIFFMSEELIDGNIKHEIIFVMIKDDKLKKFFSYTTYEQESNIYHVPSSYFTKTTKGYIFLNIINCRTSEIVMYFLSKNFDKFKNAYFVHYTVSEEVPKRIIMNIDISLPGDIQSGKYYKVMKYSLVFDIEKFKFEENESMVEEVCKPEIFEQHLSFILLSTENYEIEVERHILQLIHRNDHIITISKVINSESNDVSGVIELTYYDTRMNPKTVCLGLIVNINRPAFISFYDNRVNIGKKFNVVKQNDPIKASILYMVVGLIMIFIIILSCIYIKREYDEILHLDKEIKEMRKPKKKHKNFHEIINEKLQKQDYNNDNGKLPIIPYAIFDPRYNEKKKARAKRISGMEMKTYSKELELISD</sequence>
<dbReference type="WBParaSite" id="PTRK_0001241800.1">
    <property type="protein sequence ID" value="PTRK_0001241800.1"/>
    <property type="gene ID" value="PTRK_0001241800"/>
</dbReference>
<dbReference type="Gene3D" id="3.40.1280.10">
    <property type="match status" value="1"/>
</dbReference>
<proteinExistence type="predicted"/>
<keyword evidence="3" id="KW-1133">Transmembrane helix</keyword>
<dbReference type="InterPro" id="IPR045330">
    <property type="entry name" value="TRM3/TARBP1"/>
</dbReference>
<organism evidence="5 6">
    <name type="scientific">Parastrongyloides trichosuri</name>
    <name type="common">Possum-specific nematode worm</name>
    <dbReference type="NCBI Taxonomy" id="131310"/>
    <lineage>
        <taxon>Eukaryota</taxon>
        <taxon>Metazoa</taxon>
        <taxon>Ecdysozoa</taxon>
        <taxon>Nematoda</taxon>
        <taxon>Chromadorea</taxon>
        <taxon>Rhabditida</taxon>
        <taxon>Tylenchina</taxon>
        <taxon>Panagrolaimomorpha</taxon>
        <taxon>Strongyloidoidea</taxon>
        <taxon>Strongyloididae</taxon>
        <taxon>Parastrongyloides</taxon>
    </lineage>
</organism>
<reference evidence="6" key="1">
    <citation type="submission" date="2017-02" db="UniProtKB">
        <authorList>
            <consortium name="WormBaseParasite"/>
        </authorList>
    </citation>
    <scope>IDENTIFICATION</scope>
</reference>
<dbReference type="STRING" id="131310.A0A0N4ZV07"/>
<dbReference type="PANTHER" id="PTHR12029">
    <property type="entry name" value="RNA METHYLTRANSFERASE"/>
    <property type="match status" value="1"/>
</dbReference>
<keyword evidence="3" id="KW-0472">Membrane</keyword>
<dbReference type="Pfam" id="PF00588">
    <property type="entry name" value="SpoU_methylase"/>
    <property type="match status" value="1"/>
</dbReference>
<dbReference type="GO" id="GO:0003723">
    <property type="term" value="F:RNA binding"/>
    <property type="evidence" value="ECO:0007669"/>
    <property type="project" value="InterPro"/>
</dbReference>
<evidence type="ECO:0000256" key="1">
    <source>
        <dbReference type="ARBA" id="ARBA00022603"/>
    </source>
</evidence>
<dbReference type="SUPFAM" id="SSF75217">
    <property type="entry name" value="alpha/beta knot"/>
    <property type="match status" value="1"/>
</dbReference>
<dbReference type="Proteomes" id="UP000038045">
    <property type="component" value="Unplaced"/>
</dbReference>
<name>A0A0N4ZV07_PARTI</name>
<keyword evidence="3" id="KW-0812">Transmembrane</keyword>
<feature type="domain" description="tRNA/rRNA methyltransferase SpoU type" evidence="4">
    <location>
        <begin position="994"/>
        <end position="1119"/>
    </location>
</feature>
<evidence type="ECO:0000313" key="5">
    <source>
        <dbReference type="Proteomes" id="UP000038045"/>
    </source>
</evidence>
<evidence type="ECO:0000256" key="2">
    <source>
        <dbReference type="ARBA" id="ARBA00022679"/>
    </source>
</evidence>
<dbReference type="InterPro" id="IPR029028">
    <property type="entry name" value="Alpha/beta_knot_MTases"/>
</dbReference>
<dbReference type="GO" id="GO:0016423">
    <property type="term" value="F:tRNA (guanine) methyltransferase activity"/>
    <property type="evidence" value="ECO:0007669"/>
    <property type="project" value="InterPro"/>
</dbReference>
<feature type="transmembrane region" description="Helical" evidence="3">
    <location>
        <begin position="1425"/>
        <end position="1445"/>
    </location>
</feature>
<dbReference type="InterPro" id="IPR029026">
    <property type="entry name" value="tRNA_m1G_MTases_N"/>
</dbReference>
<evidence type="ECO:0000313" key="6">
    <source>
        <dbReference type="WBParaSite" id="PTRK_0001241800.1"/>
    </source>
</evidence>
<keyword evidence="1" id="KW-0489">Methyltransferase</keyword>
<dbReference type="GO" id="GO:0030488">
    <property type="term" value="P:tRNA methylation"/>
    <property type="evidence" value="ECO:0007669"/>
    <property type="project" value="InterPro"/>
</dbReference>
<accession>A0A0N4ZV07</accession>
<dbReference type="CDD" id="cd18091">
    <property type="entry name" value="SpoU-like_TRM3-like"/>
    <property type="match status" value="1"/>
</dbReference>
<dbReference type="InterPro" id="IPR044748">
    <property type="entry name" value="Trm3/TARBP1_C"/>
</dbReference>
<protein>
    <submittedName>
        <fullName evidence="6">SpoU_methylase domain-containing protein</fullName>
    </submittedName>
</protein>
<dbReference type="InterPro" id="IPR001537">
    <property type="entry name" value="SpoU_MeTrfase"/>
</dbReference>
<evidence type="ECO:0000256" key="3">
    <source>
        <dbReference type="SAM" id="Phobius"/>
    </source>
</evidence>
<evidence type="ECO:0000259" key="4">
    <source>
        <dbReference type="Pfam" id="PF00588"/>
    </source>
</evidence>